<evidence type="ECO:0000256" key="2">
    <source>
        <dbReference type="ARBA" id="ARBA00022723"/>
    </source>
</evidence>
<evidence type="ECO:0000313" key="5">
    <source>
        <dbReference type="EMBL" id="EDY18853.1"/>
    </source>
</evidence>
<name>B4D3M3_9BACT</name>
<dbReference type="STRING" id="497964.CfE428DRAFT_3511"/>
<keyword evidence="3" id="KW-0456">Lyase</keyword>
<comment type="caution">
    <text evidence="5">The sequence shown here is derived from an EMBL/GenBank/DDBJ whole genome shotgun (WGS) entry which is preliminary data.</text>
</comment>
<dbReference type="eggNOG" id="COG3836">
    <property type="taxonomic scope" value="Bacteria"/>
</dbReference>
<dbReference type="SUPFAM" id="SSF51621">
    <property type="entry name" value="Phosphoenolpyruvate/pyruvate domain"/>
    <property type="match status" value="1"/>
</dbReference>
<dbReference type="InterPro" id="IPR005000">
    <property type="entry name" value="Aldolase/citrate-lyase_domain"/>
</dbReference>
<dbReference type="GO" id="GO:0046872">
    <property type="term" value="F:metal ion binding"/>
    <property type="evidence" value="ECO:0007669"/>
    <property type="project" value="UniProtKB-KW"/>
</dbReference>
<dbReference type="InterPro" id="IPR040442">
    <property type="entry name" value="Pyrv_kinase-like_dom_sf"/>
</dbReference>
<dbReference type="InterPro" id="IPR015813">
    <property type="entry name" value="Pyrv/PenolPyrv_kinase-like_dom"/>
</dbReference>
<accession>B4D3M3</accession>
<evidence type="ECO:0000256" key="3">
    <source>
        <dbReference type="ARBA" id="ARBA00023239"/>
    </source>
</evidence>
<evidence type="ECO:0000313" key="6">
    <source>
        <dbReference type="Proteomes" id="UP000005824"/>
    </source>
</evidence>
<dbReference type="PANTHER" id="PTHR30502">
    <property type="entry name" value="2-KETO-3-DEOXY-L-RHAMNONATE ALDOLASE"/>
    <property type="match status" value="1"/>
</dbReference>
<proteinExistence type="inferred from homology"/>
<dbReference type="Gene3D" id="3.20.20.60">
    <property type="entry name" value="Phosphoenolpyruvate-binding domains"/>
    <property type="match status" value="1"/>
</dbReference>
<dbReference type="RefSeq" id="WP_006980836.1">
    <property type="nucleotide sequence ID" value="NZ_ABVL01000010.1"/>
</dbReference>
<sequence>MPMKRPFPERLRSGENVFGTLIVSPSPMWPRALEGSGLDFVFIDTEHIALDRAQVSWMCQTYARMGLAPIVRIPSPDPFEATKMLDGGAAGIVAPYVETAEQAQALRGAVKLRPIKGRRLEDRLAGTPFEPELEEYVRGRSAQALILNIESVPAMEALDEILAVPDLDAVLIGPHDLSCSLGLPEQYTHPRFREAVRTIFRKARGAGIGAGIHFWGDLELEADFVRDGANMLIHSADISLFQKHLRLELDALQRALGAKPADESGSERITI</sequence>
<dbReference type="EMBL" id="ABVL01000010">
    <property type="protein sequence ID" value="EDY18853.1"/>
    <property type="molecule type" value="Genomic_DNA"/>
</dbReference>
<dbReference type="FunCoup" id="B4D3M3">
    <property type="interactions" value="256"/>
</dbReference>
<gene>
    <name evidence="5" type="ORF">CfE428DRAFT_3511</name>
</gene>
<comment type="similarity">
    <text evidence="1">Belongs to the HpcH/HpaI aldolase family.</text>
</comment>
<reference evidence="5 6" key="1">
    <citation type="journal article" date="2011" name="J. Bacteriol.">
        <title>Genome sequence of Chthoniobacter flavus Ellin428, an aerobic heterotrophic soil bacterium.</title>
        <authorList>
            <person name="Kant R."/>
            <person name="van Passel M.W."/>
            <person name="Palva A."/>
            <person name="Lucas S."/>
            <person name="Lapidus A."/>
            <person name="Glavina Del Rio T."/>
            <person name="Dalin E."/>
            <person name="Tice H."/>
            <person name="Bruce D."/>
            <person name="Goodwin L."/>
            <person name="Pitluck S."/>
            <person name="Larimer F.W."/>
            <person name="Land M.L."/>
            <person name="Hauser L."/>
            <person name="Sangwan P."/>
            <person name="de Vos W.M."/>
            <person name="Janssen P.H."/>
            <person name="Smidt H."/>
        </authorList>
    </citation>
    <scope>NUCLEOTIDE SEQUENCE [LARGE SCALE GENOMIC DNA]</scope>
    <source>
        <strain evidence="5 6">Ellin428</strain>
    </source>
</reference>
<feature type="domain" description="HpcH/HpaI aldolase/citrate lyase" evidence="4">
    <location>
        <begin position="31"/>
        <end position="238"/>
    </location>
</feature>
<dbReference type="Pfam" id="PF03328">
    <property type="entry name" value="HpcH_HpaI"/>
    <property type="match status" value="1"/>
</dbReference>
<dbReference type="InParanoid" id="B4D3M3"/>
<dbReference type="AlphaFoldDB" id="B4D3M3"/>
<organism evidence="5 6">
    <name type="scientific">Chthoniobacter flavus Ellin428</name>
    <dbReference type="NCBI Taxonomy" id="497964"/>
    <lineage>
        <taxon>Bacteria</taxon>
        <taxon>Pseudomonadati</taxon>
        <taxon>Verrucomicrobiota</taxon>
        <taxon>Spartobacteria</taxon>
        <taxon>Chthoniobacterales</taxon>
        <taxon>Chthoniobacteraceae</taxon>
        <taxon>Chthoniobacter</taxon>
    </lineage>
</organism>
<dbReference type="InterPro" id="IPR050251">
    <property type="entry name" value="HpcH-HpaI_aldolase"/>
</dbReference>
<dbReference type="Proteomes" id="UP000005824">
    <property type="component" value="Unassembled WGS sequence"/>
</dbReference>
<dbReference type="GO" id="GO:0016832">
    <property type="term" value="F:aldehyde-lyase activity"/>
    <property type="evidence" value="ECO:0007669"/>
    <property type="project" value="TreeGrafter"/>
</dbReference>
<keyword evidence="6" id="KW-1185">Reference proteome</keyword>
<evidence type="ECO:0000259" key="4">
    <source>
        <dbReference type="Pfam" id="PF03328"/>
    </source>
</evidence>
<protein>
    <submittedName>
        <fullName evidence="5">HpcH/HpaI aldolase</fullName>
    </submittedName>
</protein>
<dbReference type="GO" id="GO:0005737">
    <property type="term" value="C:cytoplasm"/>
    <property type="evidence" value="ECO:0007669"/>
    <property type="project" value="TreeGrafter"/>
</dbReference>
<keyword evidence="2" id="KW-0479">Metal-binding</keyword>
<dbReference type="PANTHER" id="PTHR30502:SF0">
    <property type="entry name" value="PHOSPHOENOLPYRUVATE CARBOXYLASE FAMILY PROTEIN"/>
    <property type="match status" value="1"/>
</dbReference>
<evidence type="ECO:0000256" key="1">
    <source>
        <dbReference type="ARBA" id="ARBA00005568"/>
    </source>
</evidence>